<reference evidence="13" key="1">
    <citation type="submission" date="2018-12" db="EMBL/GenBank/DDBJ databases">
        <title>A new species of lactobacillus.</title>
        <authorList>
            <person name="Jian Y."/>
            <person name="Xin L."/>
            <person name="Hong Z.J."/>
            <person name="Ming L.Z."/>
            <person name="Hong X.Z."/>
        </authorList>
    </citation>
    <scope>NUCLEOTIDE SEQUENCE [LARGE SCALE GENOMIC DNA]</scope>
    <source>
        <strain evidence="13">HSLZ-75</strain>
    </source>
</reference>
<evidence type="ECO:0000256" key="3">
    <source>
        <dbReference type="ARBA" id="ARBA00022705"/>
    </source>
</evidence>
<name>A0A4P6ZMA2_9LACO</name>
<proteinExistence type="predicted"/>
<keyword evidence="8" id="KW-0067">ATP-binding</keyword>
<evidence type="ECO:0000256" key="8">
    <source>
        <dbReference type="ARBA" id="ARBA00022840"/>
    </source>
</evidence>
<evidence type="ECO:0000313" key="12">
    <source>
        <dbReference type="EMBL" id="QBP18552.1"/>
    </source>
</evidence>
<keyword evidence="13" id="KW-1185">Reference proteome</keyword>
<dbReference type="SMART" id="SM00479">
    <property type="entry name" value="EXOIII"/>
    <property type="match status" value="1"/>
</dbReference>
<organism evidence="12 13">
    <name type="scientific">Acetilactobacillus jinshanensis</name>
    <dbReference type="NCBI Taxonomy" id="1720083"/>
    <lineage>
        <taxon>Bacteria</taxon>
        <taxon>Bacillati</taxon>
        <taxon>Bacillota</taxon>
        <taxon>Bacilli</taxon>
        <taxon>Lactobacillales</taxon>
        <taxon>Lactobacillaceae</taxon>
        <taxon>Acetilactobacillus</taxon>
    </lineage>
</organism>
<evidence type="ECO:0000259" key="11">
    <source>
        <dbReference type="PROSITE" id="PS51193"/>
    </source>
</evidence>
<evidence type="ECO:0000256" key="4">
    <source>
        <dbReference type="ARBA" id="ARBA00022722"/>
    </source>
</evidence>
<evidence type="ECO:0000256" key="7">
    <source>
        <dbReference type="ARBA" id="ARBA00022839"/>
    </source>
</evidence>
<dbReference type="PANTHER" id="PTHR30231:SF41">
    <property type="entry name" value="DNA POLYMERASE III SUBUNIT EPSILON"/>
    <property type="match status" value="1"/>
</dbReference>
<dbReference type="AlphaFoldDB" id="A0A4P6ZMA2"/>
<dbReference type="InterPro" id="IPR013520">
    <property type="entry name" value="Ribonucl_H"/>
</dbReference>
<evidence type="ECO:0000256" key="9">
    <source>
        <dbReference type="ARBA" id="ARBA00022932"/>
    </source>
</evidence>
<keyword evidence="6" id="KW-0378">Hydrolase</keyword>
<evidence type="ECO:0000256" key="10">
    <source>
        <dbReference type="ARBA" id="ARBA00070925"/>
    </source>
</evidence>
<dbReference type="EMBL" id="CP034726">
    <property type="protein sequence ID" value="QBP18552.1"/>
    <property type="molecule type" value="Genomic_DNA"/>
</dbReference>
<dbReference type="GO" id="GO:0005524">
    <property type="term" value="F:ATP binding"/>
    <property type="evidence" value="ECO:0007669"/>
    <property type="project" value="UniProtKB-KW"/>
</dbReference>
<dbReference type="InterPro" id="IPR012337">
    <property type="entry name" value="RNaseH-like_sf"/>
</dbReference>
<dbReference type="InterPro" id="IPR006054">
    <property type="entry name" value="DnaQ"/>
</dbReference>
<evidence type="ECO:0000256" key="6">
    <source>
        <dbReference type="ARBA" id="ARBA00022801"/>
    </source>
</evidence>
<dbReference type="GO" id="GO:0003677">
    <property type="term" value="F:DNA binding"/>
    <property type="evidence" value="ECO:0007669"/>
    <property type="project" value="InterPro"/>
</dbReference>
<dbReference type="NCBIfam" id="TIGR00573">
    <property type="entry name" value="dnaq"/>
    <property type="match status" value="1"/>
</dbReference>
<dbReference type="Gene3D" id="3.30.420.10">
    <property type="entry name" value="Ribonuclease H-like superfamily/Ribonuclease H"/>
    <property type="match status" value="1"/>
</dbReference>
<dbReference type="PROSITE" id="PS51193">
    <property type="entry name" value="HELICASE_ATP_BIND_2"/>
    <property type="match status" value="1"/>
</dbReference>
<evidence type="ECO:0000256" key="5">
    <source>
        <dbReference type="ARBA" id="ARBA00022741"/>
    </source>
</evidence>
<dbReference type="FunFam" id="3.30.420.10:FF:000045">
    <property type="entry name" value="3'-5' exonuclease DinG"/>
    <property type="match status" value="1"/>
</dbReference>
<dbReference type="PANTHER" id="PTHR30231">
    <property type="entry name" value="DNA POLYMERASE III SUBUNIT EPSILON"/>
    <property type="match status" value="1"/>
</dbReference>
<feature type="domain" description="Helicase ATP-binding" evidence="11">
    <location>
        <begin position="249"/>
        <end position="528"/>
    </location>
</feature>
<dbReference type="InterPro" id="IPR027417">
    <property type="entry name" value="P-loop_NTPase"/>
</dbReference>
<dbReference type="Gene3D" id="3.40.50.300">
    <property type="entry name" value="P-loop containing nucleotide triphosphate hydrolases"/>
    <property type="match status" value="1"/>
</dbReference>
<gene>
    <name evidence="12" type="ORF">ELX58_05285</name>
</gene>
<dbReference type="GO" id="GO:0045004">
    <property type="term" value="P:DNA replication proofreading"/>
    <property type="evidence" value="ECO:0007669"/>
    <property type="project" value="TreeGrafter"/>
</dbReference>
<evidence type="ECO:0000313" key="13">
    <source>
        <dbReference type="Proteomes" id="UP000294321"/>
    </source>
</evidence>
<accession>A0A4P6ZMA2</accession>
<dbReference type="GO" id="GO:0005829">
    <property type="term" value="C:cytosol"/>
    <property type="evidence" value="ECO:0007669"/>
    <property type="project" value="TreeGrafter"/>
</dbReference>
<keyword evidence="7" id="KW-0269">Exonuclease</keyword>
<sequence>MFMNKKTIYSVVDLEATGTDASADDRIIQFSCTFVQDQKIIDSFSTLINPLKAIPERITQLTGITNAMVKNAPSFRDIASLLYHMLQNTVFVAHNVNFDFPFLNYELKQIGYPQLKIKAIDTVTMSQILLPTLPSYQLRRISSYFNIIHKHPHSASSDAYATAYLLILLINRLRSLPYDTLKGIIKIQPKLPRNTMEMFKDTLQQVKDIHRPLSSYLRVKRGLVLRRNNINRRHDDKTTYKFPTSKPEKLRLYQSQLEWYPQQAKMMNEIYRNYTKDKKPSNWMFEVAMGMGRKIGYTLPLAYLSHNQHQVVIISTASKLLRKQLWDQTIPTLNNLLPFHVSKLIIKDSANYIDLNRYFNTLRVHEKSNQTQLVKAMILVWLTITTTGDLNELHINPKIPYLNEVRHYQDQTQHRHNPFYYQDFIRQHQIAAHRVNFIIVSHSYLCTHAKELSHLSKHPYLVIDEADKLPQAEISQYRFNFNLNLINIETRKIMGDLHQTHNHNLYDILPNHFTVRRKLKLIQGALAELSRAYQKIMYRFSITFLQRRLLTPVGKHMLTMPSLKKFQKYINKENPNFQVLNHDINIIKKITNYFQDMSGKRSYRRINRLEMDNYYHHVSMLINAKDMFNAIIDQIQSHPENCIFKAITNEPHNVASCYLKGGLISIGNHLEKDLYQYFRPMIFTDHALMVNGAKLTNSRMKLPLSNTRQKSDLDKISEAKPAINVYQTSSLFHQPDQYCKALATLILAKASKKPQRLLVGFSSLKLMTGTFNVLTDVDQVEEPVYALGINGSKKRILKRLTNAQRAIVFTNLTWFNQLNFNYPKEFGELIIADLPLDTNENMYYKAKVHQIKQSHQDVKRLMQLPEIILIIKRSLNYLPTHKNRLVIFDGRILNHPYFKQFARALPQGVIINQRKVKFNG</sequence>
<dbReference type="CDD" id="cd06127">
    <property type="entry name" value="DEDDh"/>
    <property type="match status" value="1"/>
</dbReference>
<keyword evidence="2" id="KW-0548">Nucleotidyltransferase</keyword>
<dbReference type="SUPFAM" id="SSF52540">
    <property type="entry name" value="P-loop containing nucleoside triphosphate hydrolases"/>
    <property type="match status" value="1"/>
</dbReference>
<protein>
    <recommendedName>
        <fullName evidence="10">DNA polymerase III polC-type</fullName>
    </recommendedName>
</protein>
<evidence type="ECO:0000256" key="2">
    <source>
        <dbReference type="ARBA" id="ARBA00022695"/>
    </source>
</evidence>
<dbReference type="KEGG" id="lji:ELX58_05285"/>
<dbReference type="Proteomes" id="UP000294321">
    <property type="component" value="Chromosome"/>
</dbReference>
<dbReference type="Pfam" id="PF00929">
    <property type="entry name" value="RNase_T"/>
    <property type="match status" value="1"/>
</dbReference>
<keyword evidence="3" id="KW-0235">DNA replication</keyword>
<dbReference type="SUPFAM" id="SSF53098">
    <property type="entry name" value="Ribonuclease H-like"/>
    <property type="match status" value="1"/>
</dbReference>
<dbReference type="OrthoDB" id="9803913at2"/>
<dbReference type="GO" id="GO:0003887">
    <property type="term" value="F:DNA-directed DNA polymerase activity"/>
    <property type="evidence" value="ECO:0007669"/>
    <property type="project" value="UniProtKB-KW"/>
</dbReference>
<keyword evidence="1" id="KW-0808">Transferase</keyword>
<dbReference type="InterPro" id="IPR036397">
    <property type="entry name" value="RNaseH_sf"/>
</dbReference>
<keyword evidence="9" id="KW-0239">DNA-directed DNA polymerase</keyword>
<keyword evidence="4" id="KW-0540">Nuclease</keyword>
<dbReference type="GO" id="GO:0008408">
    <property type="term" value="F:3'-5' exonuclease activity"/>
    <property type="evidence" value="ECO:0007669"/>
    <property type="project" value="TreeGrafter"/>
</dbReference>
<keyword evidence="5" id="KW-0547">Nucleotide-binding</keyword>
<dbReference type="InterPro" id="IPR014013">
    <property type="entry name" value="Helic_SF1/SF2_ATP-bd_DinG/Rad3"/>
</dbReference>
<evidence type="ECO:0000256" key="1">
    <source>
        <dbReference type="ARBA" id="ARBA00022679"/>
    </source>
</evidence>